<accession>A0A7R9PC07</accession>
<dbReference type="AlphaFoldDB" id="A0A7R9PC07"/>
<dbReference type="PANTHER" id="PTHR22963:SF39">
    <property type="entry name" value="DUMPY"/>
    <property type="match status" value="1"/>
</dbReference>
<name>A0A7R9PC07_TIMCA</name>
<sequence length="217" mass="23942">MKTQLGSVLAKFSIHHNVMTNPRSVWCVLLLGLFFMLKVKGMQYQPQYHPACEQRSQVCGRNTQCSMVGGRPVCSCLPGHHGNPITGCQKGDCEENRDCSNRRSCVNNECVNPCNLQVCGVRAQCDVENHVPVCSCPQRYTGNPFQYCNEIDPKTFCSPSPCGLNANCNVVRDVPTCSCPPAVTRNCNTTDEPEVRKDTTQLSVYSCGCERSGCVYT</sequence>
<organism evidence="1">
    <name type="scientific">Timema californicum</name>
    <name type="common">California timema</name>
    <name type="synonym">Walking stick</name>
    <dbReference type="NCBI Taxonomy" id="61474"/>
    <lineage>
        <taxon>Eukaryota</taxon>
        <taxon>Metazoa</taxon>
        <taxon>Ecdysozoa</taxon>
        <taxon>Arthropoda</taxon>
        <taxon>Hexapoda</taxon>
        <taxon>Insecta</taxon>
        <taxon>Pterygota</taxon>
        <taxon>Neoptera</taxon>
        <taxon>Polyneoptera</taxon>
        <taxon>Phasmatodea</taxon>
        <taxon>Timematodea</taxon>
        <taxon>Timematoidea</taxon>
        <taxon>Timematidae</taxon>
        <taxon>Timema</taxon>
    </lineage>
</organism>
<reference evidence="1" key="1">
    <citation type="submission" date="2020-11" db="EMBL/GenBank/DDBJ databases">
        <authorList>
            <person name="Tran Van P."/>
        </authorList>
    </citation>
    <scope>NUCLEOTIDE SEQUENCE</scope>
</reference>
<evidence type="ECO:0000313" key="1">
    <source>
        <dbReference type="EMBL" id="CAD7577591.1"/>
    </source>
</evidence>
<gene>
    <name evidence="1" type="ORF">TCMB3V08_LOCUS10139</name>
</gene>
<dbReference type="EMBL" id="OE185844">
    <property type="protein sequence ID" value="CAD7577591.1"/>
    <property type="molecule type" value="Genomic_DNA"/>
</dbReference>
<dbReference type="PANTHER" id="PTHR22963">
    <property type="entry name" value="ENDOGLIN-RELATED"/>
    <property type="match status" value="1"/>
</dbReference>
<proteinExistence type="predicted"/>
<protein>
    <submittedName>
        <fullName evidence="1">(California timema) hypothetical protein</fullName>
    </submittedName>
</protein>